<protein>
    <recommendedName>
        <fullName evidence="4">Lysozyme inhibitor LprI N-terminal domain-containing protein</fullName>
    </recommendedName>
</protein>
<organism evidence="2 3">
    <name type="scientific">Kiloniella litopenaei</name>
    <dbReference type="NCBI Taxonomy" id="1549748"/>
    <lineage>
        <taxon>Bacteria</taxon>
        <taxon>Pseudomonadati</taxon>
        <taxon>Pseudomonadota</taxon>
        <taxon>Alphaproteobacteria</taxon>
        <taxon>Rhodospirillales</taxon>
        <taxon>Kiloniellaceae</taxon>
        <taxon>Kiloniella</taxon>
    </lineage>
</organism>
<dbReference type="EMBL" id="LANI01000037">
    <property type="protein sequence ID" value="KKJ75222.1"/>
    <property type="molecule type" value="Genomic_DNA"/>
</dbReference>
<evidence type="ECO:0000256" key="1">
    <source>
        <dbReference type="SAM" id="SignalP"/>
    </source>
</evidence>
<reference evidence="2 3" key="1">
    <citation type="submission" date="2015-03" db="EMBL/GenBank/DDBJ databases">
        <title>Genome sequence of Kiloniella sp. P1-1, isolated from the gut microflora of Pacific white shrimp, Penaeus vannamei.</title>
        <authorList>
            <person name="Shao Z."/>
            <person name="Wang L."/>
            <person name="Li X."/>
        </authorList>
    </citation>
    <scope>NUCLEOTIDE SEQUENCE [LARGE SCALE GENOMIC DNA]</scope>
    <source>
        <strain evidence="2 3">P1-1</strain>
    </source>
</reference>
<sequence>MNKIFAGILLILFGLINVSAQAITFADKPYIDPGQLKNYQLLRKREKKECGSGLNLDCTNRVFDQWVAEGRLRGTNEYCDVHLVPQSNSELKRIAKELVKIKAGDGILNREPGEVTQKEIDHEIWCIDRILDDRNDSR</sequence>
<evidence type="ECO:0000313" key="2">
    <source>
        <dbReference type="EMBL" id="KKJ75222.1"/>
    </source>
</evidence>
<evidence type="ECO:0008006" key="4">
    <source>
        <dbReference type="Google" id="ProtNLM"/>
    </source>
</evidence>
<evidence type="ECO:0000313" key="3">
    <source>
        <dbReference type="Proteomes" id="UP000034491"/>
    </source>
</evidence>
<keyword evidence="1" id="KW-0732">Signal</keyword>
<feature type="signal peptide" evidence="1">
    <location>
        <begin position="1"/>
        <end position="22"/>
    </location>
</feature>
<gene>
    <name evidence="2" type="ORF">WH95_19580</name>
</gene>
<feature type="chain" id="PRO_5005640388" description="Lysozyme inhibitor LprI N-terminal domain-containing protein" evidence="1">
    <location>
        <begin position="23"/>
        <end position="138"/>
    </location>
</feature>
<keyword evidence="3" id="KW-1185">Reference proteome</keyword>
<dbReference type="RefSeq" id="WP_046510105.1">
    <property type="nucleotide sequence ID" value="NZ_LANI01000037.1"/>
</dbReference>
<name>A0A0M2R016_9PROT</name>
<proteinExistence type="predicted"/>
<dbReference type="Proteomes" id="UP000034491">
    <property type="component" value="Unassembled WGS sequence"/>
</dbReference>
<dbReference type="AlphaFoldDB" id="A0A0M2R016"/>
<accession>A0A0M2R016</accession>
<comment type="caution">
    <text evidence="2">The sequence shown here is derived from an EMBL/GenBank/DDBJ whole genome shotgun (WGS) entry which is preliminary data.</text>
</comment>
<dbReference type="STRING" id="1549748.WH95_19580"/>